<dbReference type="RefSeq" id="WP_272748462.1">
    <property type="nucleotide sequence ID" value="NZ_JAQQKX010000009.1"/>
</dbReference>
<protein>
    <recommendedName>
        <fullName evidence="3">Lipoprotein</fullName>
    </recommendedName>
</protein>
<comment type="caution">
    <text evidence="1">The sequence shown here is derived from an EMBL/GenBank/DDBJ whole genome shotgun (WGS) entry which is preliminary data.</text>
</comment>
<organism evidence="1 2">
    <name type="scientific">Asticcacaulis aquaticus</name>
    <dbReference type="NCBI Taxonomy" id="2984212"/>
    <lineage>
        <taxon>Bacteria</taxon>
        <taxon>Pseudomonadati</taxon>
        <taxon>Pseudomonadota</taxon>
        <taxon>Alphaproteobacteria</taxon>
        <taxon>Caulobacterales</taxon>
        <taxon>Caulobacteraceae</taxon>
        <taxon>Asticcacaulis</taxon>
    </lineage>
</organism>
<gene>
    <name evidence="1" type="ORF">PQU92_12015</name>
</gene>
<reference evidence="1 2" key="1">
    <citation type="submission" date="2023-01" db="EMBL/GenBank/DDBJ databases">
        <title>Novel species of the genus Asticcacaulis isolated from rivers.</title>
        <authorList>
            <person name="Lu H."/>
        </authorList>
    </citation>
    <scope>NUCLEOTIDE SEQUENCE [LARGE SCALE GENOMIC DNA]</scope>
    <source>
        <strain evidence="1 2">BYS171W</strain>
    </source>
</reference>
<dbReference type="PROSITE" id="PS51257">
    <property type="entry name" value="PROKAR_LIPOPROTEIN"/>
    <property type="match status" value="1"/>
</dbReference>
<dbReference type="Proteomes" id="UP001214854">
    <property type="component" value="Unassembled WGS sequence"/>
</dbReference>
<name>A0ABT5HVZ1_9CAUL</name>
<sequence length="134" mass="14893">MRLGLIVGLFAFGLVACVGTRGDNIQLKQGSEEQMSGQVFSNFENFVFITCKPGMPVCDLASQTEYYSIKCEPEVCTNLLAYIKTHEKTPDQAVNLKVVLTGQRDLTKSESQYLGDPGQTVHIKRIDRFELLGN</sequence>
<evidence type="ECO:0008006" key="3">
    <source>
        <dbReference type="Google" id="ProtNLM"/>
    </source>
</evidence>
<evidence type="ECO:0000313" key="2">
    <source>
        <dbReference type="Proteomes" id="UP001214854"/>
    </source>
</evidence>
<dbReference type="EMBL" id="JAQQKX010000009">
    <property type="protein sequence ID" value="MDC7684005.1"/>
    <property type="molecule type" value="Genomic_DNA"/>
</dbReference>
<keyword evidence="2" id="KW-1185">Reference proteome</keyword>
<accession>A0ABT5HVZ1</accession>
<proteinExistence type="predicted"/>
<evidence type="ECO:0000313" key="1">
    <source>
        <dbReference type="EMBL" id="MDC7684005.1"/>
    </source>
</evidence>